<name>A0A7S4SR21_9DINO</name>
<proteinExistence type="predicted"/>
<accession>A0A7S4SR21</accession>
<protein>
    <submittedName>
        <fullName evidence="3">Uncharacterized protein</fullName>
    </submittedName>
</protein>
<keyword evidence="2" id="KW-1133">Transmembrane helix</keyword>
<dbReference type="AlphaFoldDB" id="A0A7S4SR21"/>
<reference evidence="3" key="1">
    <citation type="submission" date="2021-01" db="EMBL/GenBank/DDBJ databases">
        <authorList>
            <person name="Corre E."/>
            <person name="Pelletier E."/>
            <person name="Niang G."/>
            <person name="Scheremetjew M."/>
            <person name="Finn R."/>
            <person name="Kale V."/>
            <person name="Holt S."/>
            <person name="Cochrane G."/>
            <person name="Meng A."/>
            <person name="Brown T."/>
            <person name="Cohen L."/>
        </authorList>
    </citation>
    <scope>NUCLEOTIDE SEQUENCE</scope>
    <source>
        <strain evidence="3">CCMP3105</strain>
    </source>
</reference>
<feature type="transmembrane region" description="Helical" evidence="2">
    <location>
        <begin position="72"/>
        <end position="92"/>
    </location>
</feature>
<evidence type="ECO:0000256" key="1">
    <source>
        <dbReference type="SAM" id="Coils"/>
    </source>
</evidence>
<dbReference type="EMBL" id="HBNR01074511">
    <property type="protein sequence ID" value="CAE4650798.1"/>
    <property type="molecule type" value="Transcribed_RNA"/>
</dbReference>
<gene>
    <name evidence="3" type="ORF">AMON00008_LOCUS52924</name>
</gene>
<keyword evidence="2" id="KW-0812">Transmembrane</keyword>
<organism evidence="3">
    <name type="scientific">Alexandrium monilatum</name>
    <dbReference type="NCBI Taxonomy" id="311494"/>
    <lineage>
        <taxon>Eukaryota</taxon>
        <taxon>Sar</taxon>
        <taxon>Alveolata</taxon>
        <taxon>Dinophyceae</taxon>
        <taxon>Gonyaulacales</taxon>
        <taxon>Pyrocystaceae</taxon>
        <taxon>Alexandrium</taxon>
    </lineage>
</organism>
<feature type="coiled-coil region" evidence="1">
    <location>
        <begin position="280"/>
        <end position="310"/>
    </location>
</feature>
<evidence type="ECO:0000313" key="3">
    <source>
        <dbReference type="EMBL" id="CAE4650798.1"/>
    </source>
</evidence>
<keyword evidence="2" id="KW-0472">Membrane</keyword>
<sequence>MEPPPTRAMGGRSTCRAAGCLVAGLLLCASSARLTAFVAAQLKVPAPSAHLSSSGGSLPQGVELRMGSASSATGGGVALLGLCGAALVAAVARGRRVAMQGQGQSGRFNVGQYFMPKLKGAKKMAVLRKRKNYGSHGARKVPRRYPLYDILEEIDEKVPWYTVISEPEEPMLPVPDAPLLERYPWAGPLGGVPEEKQEIENDRETALEPFFGSWTECPPPLGRRQNYVFRRGWPRYNFPPWINRPLIGEGVKVPGDLAWSKDRRPKPENMTKTQLKKYEAAQAAKEAEITDEVIDELEDMDDALDAMEKAAED</sequence>
<keyword evidence="1" id="KW-0175">Coiled coil</keyword>
<evidence type="ECO:0000256" key="2">
    <source>
        <dbReference type="SAM" id="Phobius"/>
    </source>
</evidence>